<comment type="caution">
    <text evidence="1">The sequence shown here is derived from an EMBL/GenBank/DDBJ whole genome shotgun (WGS) entry which is preliminary data.</text>
</comment>
<feature type="non-terminal residue" evidence="1">
    <location>
        <position position="1"/>
    </location>
</feature>
<dbReference type="AlphaFoldDB" id="A0A833CG09"/>
<gene>
    <name evidence="1" type="ORF">F9K91_24800</name>
</gene>
<protein>
    <submittedName>
        <fullName evidence="1">DUF4172 domain-containing protein</fullName>
    </submittedName>
</protein>
<evidence type="ECO:0000313" key="1">
    <source>
        <dbReference type="EMBL" id="KAB2661474.1"/>
    </source>
</evidence>
<keyword evidence="2" id="KW-1185">Reference proteome</keyword>
<dbReference type="Proteomes" id="UP000430843">
    <property type="component" value="Unassembled WGS sequence"/>
</dbReference>
<accession>A0A833CG09</accession>
<evidence type="ECO:0000313" key="2">
    <source>
        <dbReference type="Proteomes" id="UP000430843"/>
    </source>
</evidence>
<name>A0A833CG09_9HYPH</name>
<reference evidence="1 2" key="1">
    <citation type="submission" date="2019-09" db="EMBL/GenBank/DDBJ databases">
        <title>Taxonomic organization of the family Brucellaceae based on a phylogenomic approach.</title>
        <authorList>
            <person name="Leclercq S."/>
            <person name="Cloeckaert A."/>
            <person name="Zygmunt M.S."/>
        </authorList>
    </citation>
    <scope>NUCLEOTIDE SEQUENCE [LARGE SCALE GENOMIC DNA]</scope>
    <source>
        <strain evidence="1 2">LMG 18957</strain>
    </source>
</reference>
<dbReference type="Gene3D" id="1.10.10.10">
    <property type="entry name" value="Winged helix-like DNA-binding domain superfamily/Winged helix DNA-binding domain"/>
    <property type="match status" value="1"/>
</dbReference>
<sequence>NPRQEKVIARLFEAGPDGFIGGLSADNYLAITRTSRATATRDVQDLVDKGALTRSGQLRFTRYALNWGRPRGEF</sequence>
<dbReference type="InterPro" id="IPR036388">
    <property type="entry name" value="WH-like_DNA-bd_sf"/>
</dbReference>
<proteinExistence type="predicted"/>
<dbReference type="EMBL" id="WBWA01000050">
    <property type="protein sequence ID" value="KAB2661474.1"/>
    <property type="molecule type" value="Genomic_DNA"/>
</dbReference>
<organism evidence="1 2">
    <name type="scientific">Brucella tritici</name>
    <dbReference type="NCBI Taxonomy" id="94626"/>
    <lineage>
        <taxon>Bacteria</taxon>
        <taxon>Pseudomonadati</taxon>
        <taxon>Pseudomonadota</taxon>
        <taxon>Alphaproteobacteria</taxon>
        <taxon>Hyphomicrobiales</taxon>
        <taxon>Brucellaceae</taxon>
        <taxon>Brucella/Ochrobactrum group</taxon>
        <taxon>Brucella</taxon>
    </lineage>
</organism>